<dbReference type="SUPFAM" id="SSF53756">
    <property type="entry name" value="UDP-Glycosyltransferase/glycogen phosphorylase"/>
    <property type="match status" value="1"/>
</dbReference>
<dbReference type="RefSeq" id="WP_117390873.1">
    <property type="nucleotide sequence ID" value="NZ_QWDC01000001.1"/>
</dbReference>
<dbReference type="InterPro" id="IPR028098">
    <property type="entry name" value="Glyco_trans_4-like_N"/>
</dbReference>
<dbReference type="OrthoDB" id="9811239at2"/>
<evidence type="ECO:0000259" key="3">
    <source>
        <dbReference type="Pfam" id="PF13439"/>
    </source>
</evidence>
<dbReference type="CDD" id="cd03801">
    <property type="entry name" value="GT4_PimA-like"/>
    <property type="match status" value="1"/>
</dbReference>
<keyword evidence="1 4" id="KW-0808">Transferase</keyword>
<dbReference type="EMBL" id="QWDC01000001">
    <property type="protein sequence ID" value="RFZ95311.1"/>
    <property type="molecule type" value="Genomic_DNA"/>
</dbReference>
<dbReference type="Gene3D" id="3.40.50.2000">
    <property type="entry name" value="Glycogen Phosphorylase B"/>
    <property type="match status" value="2"/>
</dbReference>
<feature type="domain" description="Glycosyl transferase family 1" evidence="2">
    <location>
        <begin position="185"/>
        <end position="346"/>
    </location>
</feature>
<dbReference type="Proteomes" id="UP000264217">
    <property type="component" value="Unassembled WGS sequence"/>
</dbReference>
<evidence type="ECO:0000313" key="4">
    <source>
        <dbReference type="EMBL" id="RFZ95311.1"/>
    </source>
</evidence>
<dbReference type="AlphaFoldDB" id="A0A372NZH0"/>
<dbReference type="GO" id="GO:0016757">
    <property type="term" value="F:glycosyltransferase activity"/>
    <property type="evidence" value="ECO:0007669"/>
    <property type="project" value="InterPro"/>
</dbReference>
<protein>
    <submittedName>
        <fullName evidence="4">Glycosyltransferase family 1 protein</fullName>
    </submittedName>
</protein>
<keyword evidence="5" id="KW-1185">Reference proteome</keyword>
<accession>A0A372NZH0</accession>
<name>A0A372NZH0_9SPHI</name>
<sequence length="373" mass="42198">MSKKIVLFSLQTFSNTGGIQKMTRTLAHSLHNICSNQHWDFKLISLYDKDTDLMPRYLPQANFKGFGRNKIGFILQNVFKADKPDVIILSHINLALVGLLIKLLSPKTKIWLIAHGIEVWCPLSFNKRKLLNSCDKVLCVSRFTLEQMKAFHHLPAEKCEVLNNVLDPFMPLPAVFSKPAYLLQRYGLNEKHKVILSLARLASTEQYKGHDRVLKAVVQLKKQYHNIKYILAGSYDKAEGDRIKKLITDYDITEQVILTGFIAEQEIPDHFLMADLFVLPSKKEGFGIVFIEALSCGLPVICGNTDGSVDAIRNGELGVAINPDSDDEIESTIAGSLAEPLTLTKRKELQQQCMAHFSERNYIEIIQKMLIND</sequence>
<dbReference type="PANTHER" id="PTHR46401:SF2">
    <property type="entry name" value="GLYCOSYLTRANSFERASE WBBK-RELATED"/>
    <property type="match status" value="1"/>
</dbReference>
<dbReference type="PANTHER" id="PTHR46401">
    <property type="entry name" value="GLYCOSYLTRANSFERASE WBBK-RELATED"/>
    <property type="match status" value="1"/>
</dbReference>
<dbReference type="Pfam" id="PF13439">
    <property type="entry name" value="Glyco_transf_4"/>
    <property type="match status" value="1"/>
</dbReference>
<reference evidence="4 5" key="1">
    <citation type="submission" date="2018-08" db="EMBL/GenBank/DDBJ databases">
        <title>Mucilaginibacter sp. MYSH2.</title>
        <authorList>
            <person name="Seo T."/>
        </authorList>
    </citation>
    <scope>NUCLEOTIDE SEQUENCE [LARGE SCALE GENOMIC DNA]</scope>
    <source>
        <strain evidence="4 5">MYSH2</strain>
    </source>
</reference>
<organism evidence="4 5">
    <name type="scientific">Mucilaginibacter conchicola</name>
    <dbReference type="NCBI Taxonomy" id="2303333"/>
    <lineage>
        <taxon>Bacteria</taxon>
        <taxon>Pseudomonadati</taxon>
        <taxon>Bacteroidota</taxon>
        <taxon>Sphingobacteriia</taxon>
        <taxon>Sphingobacteriales</taxon>
        <taxon>Sphingobacteriaceae</taxon>
        <taxon>Mucilaginibacter</taxon>
    </lineage>
</organism>
<feature type="domain" description="Glycosyltransferase subfamily 4-like N-terminal" evidence="3">
    <location>
        <begin position="17"/>
        <end position="167"/>
    </location>
</feature>
<dbReference type="GO" id="GO:0009103">
    <property type="term" value="P:lipopolysaccharide biosynthetic process"/>
    <property type="evidence" value="ECO:0007669"/>
    <property type="project" value="TreeGrafter"/>
</dbReference>
<gene>
    <name evidence="4" type="ORF">D0C36_07215</name>
</gene>
<comment type="caution">
    <text evidence="4">The sequence shown here is derived from an EMBL/GenBank/DDBJ whole genome shotgun (WGS) entry which is preliminary data.</text>
</comment>
<proteinExistence type="predicted"/>
<evidence type="ECO:0000259" key="2">
    <source>
        <dbReference type="Pfam" id="PF00534"/>
    </source>
</evidence>
<evidence type="ECO:0000256" key="1">
    <source>
        <dbReference type="ARBA" id="ARBA00022679"/>
    </source>
</evidence>
<dbReference type="Pfam" id="PF00534">
    <property type="entry name" value="Glycos_transf_1"/>
    <property type="match status" value="1"/>
</dbReference>
<dbReference type="InterPro" id="IPR001296">
    <property type="entry name" value="Glyco_trans_1"/>
</dbReference>
<evidence type="ECO:0000313" key="5">
    <source>
        <dbReference type="Proteomes" id="UP000264217"/>
    </source>
</evidence>